<organism evidence="1 2">
    <name type="scientific">Cohnella suwonensis</name>
    <dbReference type="NCBI Taxonomy" id="696072"/>
    <lineage>
        <taxon>Bacteria</taxon>
        <taxon>Bacillati</taxon>
        <taxon>Bacillota</taxon>
        <taxon>Bacilli</taxon>
        <taxon>Bacillales</taxon>
        <taxon>Paenibacillaceae</taxon>
        <taxon>Cohnella</taxon>
    </lineage>
</organism>
<sequence>MPNELLVAHCPDCGNVFQKNIRNLCSDCAVRMDEQTQAIERYLVRNRMASNEELAAAASISTRKLRNWIRSGRLNVFHYPNLMDECDLCSSPIRKGHLCHSCAGRINDDIERTFERERVQKERLRAASSYIFRN</sequence>
<evidence type="ECO:0008006" key="3">
    <source>
        <dbReference type="Google" id="ProtNLM"/>
    </source>
</evidence>
<reference evidence="2" key="1">
    <citation type="journal article" date="2019" name="Int. J. Syst. Evol. Microbiol.">
        <title>The Global Catalogue of Microorganisms (GCM) 10K type strain sequencing project: providing services to taxonomists for standard genome sequencing and annotation.</title>
        <authorList>
            <consortium name="The Broad Institute Genomics Platform"/>
            <consortium name="The Broad Institute Genome Sequencing Center for Infectious Disease"/>
            <person name="Wu L."/>
            <person name="Ma J."/>
        </authorList>
    </citation>
    <scope>NUCLEOTIDE SEQUENCE [LARGE SCALE GENOMIC DNA]</scope>
    <source>
        <strain evidence="2">CCUG 57113</strain>
    </source>
</reference>
<protein>
    <recommendedName>
        <fullName evidence="3">Flagellar protein</fullName>
    </recommendedName>
</protein>
<gene>
    <name evidence="1" type="ORF">ACFPPD_00565</name>
</gene>
<evidence type="ECO:0000313" key="2">
    <source>
        <dbReference type="Proteomes" id="UP001596105"/>
    </source>
</evidence>
<accession>A0ABW0LNC5</accession>
<comment type="caution">
    <text evidence="1">The sequence shown here is derived from an EMBL/GenBank/DDBJ whole genome shotgun (WGS) entry which is preliminary data.</text>
</comment>
<dbReference type="Proteomes" id="UP001596105">
    <property type="component" value="Unassembled WGS sequence"/>
</dbReference>
<dbReference type="EMBL" id="JBHSMH010000001">
    <property type="protein sequence ID" value="MFC5467194.1"/>
    <property type="molecule type" value="Genomic_DNA"/>
</dbReference>
<evidence type="ECO:0000313" key="1">
    <source>
        <dbReference type="EMBL" id="MFC5467194.1"/>
    </source>
</evidence>
<name>A0ABW0LNC5_9BACL</name>
<dbReference type="RefSeq" id="WP_209747639.1">
    <property type="nucleotide sequence ID" value="NZ_JBHSMH010000001.1"/>
</dbReference>
<keyword evidence="2" id="KW-1185">Reference proteome</keyword>
<proteinExistence type="predicted"/>